<keyword evidence="4" id="KW-0067">ATP-binding</keyword>
<dbReference type="GO" id="GO:0016020">
    <property type="term" value="C:membrane"/>
    <property type="evidence" value="ECO:0007669"/>
    <property type="project" value="TreeGrafter"/>
</dbReference>
<dbReference type="PANTHER" id="PTHR24348">
    <property type="entry name" value="SERINE/THREONINE-PROTEIN KINASE UNC-51-RELATED"/>
    <property type="match status" value="1"/>
</dbReference>
<dbReference type="Proteomes" id="UP000692954">
    <property type="component" value="Unassembled WGS sequence"/>
</dbReference>
<comment type="caution">
    <text evidence="6">The sequence shown here is derived from an EMBL/GenBank/DDBJ whole genome shotgun (WGS) entry which is preliminary data.</text>
</comment>
<dbReference type="InterPro" id="IPR045269">
    <property type="entry name" value="Atg1-like"/>
</dbReference>
<dbReference type="InterPro" id="IPR000719">
    <property type="entry name" value="Prot_kinase_dom"/>
</dbReference>
<dbReference type="AlphaFoldDB" id="A0A8S1RLG0"/>
<dbReference type="EMBL" id="CAJJDN010000182">
    <property type="protein sequence ID" value="CAD8127980.1"/>
    <property type="molecule type" value="Genomic_DNA"/>
</dbReference>
<feature type="domain" description="Protein kinase" evidence="5">
    <location>
        <begin position="66"/>
        <end position="315"/>
    </location>
</feature>
<dbReference type="PANTHER" id="PTHR24348:SF22">
    <property type="entry name" value="NON-SPECIFIC SERINE_THREONINE PROTEIN KINASE"/>
    <property type="match status" value="1"/>
</dbReference>
<evidence type="ECO:0000256" key="4">
    <source>
        <dbReference type="ARBA" id="ARBA00022840"/>
    </source>
</evidence>
<sequence>MGACSIKKGTLKSINLQNNLSSEELASPTLIFSKRNDHTLDFNYVDEVIQQFNVINESYLKYYNHISNLDKVNQNSNSIIVQHILTRQIFIAEILDNNEKTNNCISLFSNLFHQNLQDSIEIYYNCQQYTIILNYCNGGSLQSFLQNQSKQISIYLVQKLLGQIFNVIHYLHSKSIVHGNLTLKSFEIVDQSQTIQLKLVDFFQTIISDKKSSQKLKYSSPQLVKAHLENQLIEPTFQDDVWSLGIIVVRIVFNNHFFTGNSFKDFLENIVQGKRNKLTFVQDKYYHEIQILLNQMLQIDPQKRINIDQILESFLIKSFNKIYKQRVMSPLLQPLQQILFYMMAEMYADHSLGYLLQLKNVKKITRFQLAILIKKKFKHIYNQSQSLFAVNKIFQEQSDLQYLELIIRFTDKKSLITKKNLLKAFYNFSNQQHFITINDVLPFFQEKEIQLRQAFLKLSQEKIDFPLFSLLMFDYLQSSY</sequence>
<proteinExistence type="predicted"/>
<dbReference type="GO" id="GO:0005829">
    <property type="term" value="C:cytosol"/>
    <property type="evidence" value="ECO:0007669"/>
    <property type="project" value="TreeGrafter"/>
</dbReference>
<protein>
    <recommendedName>
        <fullName evidence="5">Protein kinase domain-containing protein</fullName>
    </recommendedName>
</protein>
<keyword evidence="7" id="KW-1185">Reference proteome</keyword>
<dbReference type="GO" id="GO:0000407">
    <property type="term" value="C:phagophore assembly site"/>
    <property type="evidence" value="ECO:0007669"/>
    <property type="project" value="TreeGrafter"/>
</dbReference>
<evidence type="ECO:0000256" key="1">
    <source>
        <dbReference type="ARBA" id="ARBA00022679"/>
    </source>
</evidence>
<evidence type="ECO:0000313" key="7">
    <source>
        <dbReference type="Proteomes" id="UP000692954"/>
    </source>
</evidence>
<gene>
    <name evidence="6" type="ORF">PSON_ATCC_30995.1.T1820005</name>
</gene>
<organism evidence="6 7">
    <name type="scientific">Paramecium sonneborni</name>
    <dbReference type="NCBI Taxonomy" id="65129"/>
    <lineage>
        <taxon>Eukaryota</taxon>
        <taxon>Sar</taxon>
        <taxon>Alveolata</taxon>
        <taxon>Ciliophora</taxon>
        <taxon>Intramacronucleata</taxon>
        <taxon>Oligohymenophorea</taxon>
        <taxon>Peniculida</taxon>
        <taxon>Parameciidae</taxon>
        <taxon>Paramecium</taxon>
    </lineage>
</organism>
<dbReference type="SMART" id="SM00220">
    <property type="entry name" value="S_TKc"/>
    <property type="match status" value="1"/>
</dbReference>
<dbReference type="CDD" id="cd00180">
    <property type="entry name" value="PKc"/>
    <property type="match status" value="1"/>
</dbReference>
<dbReference type="GO" id="GO:0000045">
    <property type="term" value="P:autophagosome assembly"/>
    <property type="evidence" value="ECO:0007669"/>
    <property type="project" value="TreeGrafter"/>
</dbReference>
<keyword evidence="3" id="KW-0418">Kinase</keyword>
<dbReference type="GO" id="GO:0010506">
    <property type="term" value="P:regulation of autophagy"/>
    <property type="evidence" value="ECO:0007669"/>
    <property type="project" value="InterPro"/>
</dbReference>
<accession>A0A8S1RLG0</accession>
<dbReference type="GO" id="GO:0004674">
    <property type="term" value="F:protein serine/threonine kinase activity"/>
    <property type="evidence" value="ECO:0007669"/>
    <property type="project" value="InterPro"/>
</dbReference>
<evidence type="ECO:0000313" key="6">
    <source>
        <dbReference type="EMBL" id="CAD8127980.1"/>
    </source>
</evidence>
<dbReference type="GO" id="GO:0005524">
    <property type="term" value="F:ATP binding"/>
    <property type="evidence" value="ECO:0007669"/>
    <property type="project" value="UniProtKB-KW"/>
</dbReference>
<evidence type="ECO:0000259" key="5">
    <source>
        <dbReference type="PROSITE" id="PS50011"/>
    </source>
</evidence>
<reference evidence="6" key="1">
    <citation type="submission" date="2021-01" db="EMBL/GenBank/DDBJ databases">
        <authorList>
            <consortium name="Genoscope - CEA"/>
            <person name="William W."/>
        </authorList>
    </citation>
    <scope>NUCLEOTIDE SEQUENCE</scope>
</reference>
<evidence type="ECO:0000256" key="3">
    <source>
        <dbReference type="ARBA" id="ARBA00022777"/>
    </source>
</evidence>
<dbReference type="GO" id="GO:0005776">
    <property type="term" value="C:autophagosome"/>
    <property type="evidence" value="ECO:0007669"/>
    <property type="project" value="TreeGrafter"/>
</dbReference>
<keyword evidence="1" id="KW-0808">Transferase</keyword>
<evidence type="ECO:0000256" key="2">
    <source>
        <dbReference type="ARBA" id="ARBA00022741"/>
    </source>
</evidence>
<dbReference type="PROSITE" id="PS50011">
    <property type="entry name" value="PROTEIN_KINASE_DOM"/>
    <property type="match status" value="1"/>
</dbReference>
<dbReference type="OrthoDB" id="1668230at2759"/>
<keyword evidence="2" id="KW-0547">Nucleotide-binding</keyword>
<dbReference type="Pfam" id="PF00069">
    <property type="entry name" value="Pkinase"/>
    <property type="match status" value="1"/>
</dbReference>
<name>A0A8S1RLG0_9CILI</name>